<proteinExistence type="predicted"/>
<evidence type="ECO:0000313" key="1">
    <source>
        <dbReference type="EMBL" id="KAA1249366.1"/>
    </source>
</evidence>
<dbReference type="OrthoDB" id="4539871at2"/>
<accession>A0A5B1BLQ5</accession>
<evidence type="ECO:0000313" key="2">
    <source>
        <dbReference type="Proteomes" id="UP000324701"/>
    </source>
</evidence>
<sequence length="74" mass="8574">MLQLRQRDAISARTRSRIRRGPPDFCNHVVELVTEDRRAAARLKFTGSRLAPLPDIWVRGDLDELRRHLTSGRP</sequence>
<dbReference type="EMBL" id="VTZN01000095">
    <property type="protein sequence ID" value="KAA1249366.1"/>
    <property type="molecule type" value="Genomic_DNA"/>
</dbReference>
<gene>
    <name evidence="1" type="ORF">F0Q45_15525</name>
</gene>
<comment type="caution">
    <text evidence="1">The sequence shown here is derived from an EMBL/GenBank/DDBJ whole genome shotgun (WGS) entry which is preliminary data.</text>
</comment>
<dbReference type="Proteomes" id="UP000324701">
    <property type="component" value="Unassembled WGS sequence"/>
</dbReference>
<protein>
    <submittedName>
        <fullName evidence="1">Uncharacterized protein</fullName>
    </submittedName>
</protein>
<name>A0A5B1BLQ5_MYCSI</name>
<organism evidence="1 2">
    <name type="scientific">Mycobacterium simiae</name>
    <name type="common">Mycobacterium habana</name>
    <dbReference type="NCBI Taxonomy" id="1784"/>
    <lineage>
        <taxon>Bacteria</taxon>
        <taxon>Bacillati</taxon>
        <taxon>Actinomycetota</taxon>
        <taxon>Actinomycetes</taxon>
        <taxon>Mycobacteriales</taxon>
        <taxon>Mycobacteriaceae</taxon>
        <taxon>Mycobacterium</taxon>
        <taxon>Mycobacterium simiae complex</taxon>
    </lineage>
</organism>
<dbReference type="AlphaFoldDB" id="A0A5B1BLQ5"/>
<reference evidence="1 2" key="1">
    <citation type="submission" date="2019-09" db="EMBL/GenBank/DDBJ databases">
        <title>Report of infection by Mycobacterium simiae a patient suffering from pulmonary tuberculosis.</title>
        <authorList>
            <person name="Mohanty P.S."/>
            <person name="Bansal A.K."/>
            <person name="Singh H."/>
            <person name="Sharma S."/>
            <person name="Patil S.A."/>
            <person name="Upadhaya P."/>
            <person name="Singh P.K."/>
            <person name="Kumar D."/>
            <person name="Kumar S."/>
            <person name="Singh R.K."/>
            <person name="Chaudhary B."/>
        </authorList>
    </citation>
    <scope>NUCLEOTIDE SEQUENCE [LARGE SCALE GENOMIC DNA]</scope>
    <source>
        <strain evidence="1 2">JAL-560-SIM</strain>
    </source>
</reference>
<keyword evidence="2" id="KW-1185">Reference proteome</keyword>